<dbReference type="Proteomes" id="UP000254939">
    <property type="component" value="Unassembled WGS sequence"/>
</dbReference>
<proteinExistence type="predicted"/>
<gene>
    <name evidence="1" type="ORF">B5K06_26215</name>
</gene>
<dbReference type="AlphaFoldDB" id="A0A370KHS8"/>
<sequence>MFGWLRRMLGIEHFLEENWFNLPQTTEGVADPYIPGFDVVDTGAILAESKTIAGTFFRWHERVSAPPCVSLWQSFLDDDGKWKIQGRFAGPENNCGHFFGLSEPVATSEAIHYDVNFDESEMIEVRASFDRVLDLTTASGRKLAFNAVVENPNFSEAFIAEQIIEEITGGTMLTDRIGHWASHGEYEAILYVGPRMVWGPERKGVEGLRPQKPWDYDLFSMYEQLFRDDRLNLVVFRGRYLLSRISEFRVGKGEWLRNELYGMGEDEIEAELSTFSEYAQFNEEYQEEKRETTWVGKIVYHER</sequence>
<protein>
    <submittedName>
        <fullName evidence="1">Uncharacterized protein</fullName>
    </submittedName>
</protein>
<evidence type="ECO:0000313" key="2">
    <source>
        <dbReference type="Proteomes" id="UP000254939"/>
    </source>
</evidence>
<name>A0A370KHS8_9HYPH</name>
<reference evidence="1 2" key="1">
    <citation type="submission" date="2017-03" db="EMBL/GenBank/DDBJ databases">
        <title>Genome analysis of Rhizobial strains effectives or ineffectives for nitrogen fixation isolated from bean seeds.</title>
        <authorList>
            <person name="Peralta H."/>
            <person name="Aguilar-Vera A."/>
            <person name="Mora Y."/>
            <person name="Vargas-Lagunas C."/>
            <person name="Girard L."/>
            <person name="Mora J."/>
        </authorList>
    </citation>
    <scope>NUCLEOTIDE SEQUENCE [LARGE SCALE GENOMIC DNA]</scope>
    <source>
        <strain evidence="1 2">CCGM3</strain>
    </source>
</reference>
<dbReference type="EMBL" id="NAAC01000033">
    <property type="protein sequence ID" value="RDJ05068.1"/>
    <property type="molecule type" value="Genomic_DNA"/>
</dbReference>
<accession>A0A370KHS8</accession>
<organism evidence="1 2">
    <name type="scientific">Rhizobium grahamii</name>
    <dbReference type="NCBI Taxonomy" id="1120045"/>
    <lineage>
        <taxon>Bacteria</taxon>
        <taxon>Pseudomonadati</taxon>
        <taxon>Pseudomonadota</taxon>
        <taxon>Alphaproteobacteria</taxon>
        <taxon>Hyphomicrobiales</taxon>
        <taxon>Rhizobiaceae</taxon>
        <taxon>Rhizobium/Agrobacterium group</taxon>
        <taxon>Rhizobium</taxon>
    </lineage>
</organism>
<dbReference type="RefSeq" id="WP_114715064.1">
    <property type="nucleotide sequence ID" value="NZ_KZ857266.1"/>
</dbReference>
<evidence type="ECO:0000313" key="1">
    <source>
        <dbReference type="EMBL" id="RDJ05068.1"/>
    </source>
</evidence>
<comment type="caution">
    <text evidence="1">The sequence shown here is derived from an EMBL/GenBank/DDBJ whole genome shotgun (WGS) entry which is preliminary data.</text>
</comment>